<organism evidence="1 2">
    <name type="scientific">Campylobacter lari</name>
    <dbReference type="NCBI Taxonomy" id="201"/>
    <lineage>
        <taxon>Bacteria</taxon>
        <taxon>Pseudomonadati</taxon>
        <taxon>Campylobacterota</taxon>
        <taxon>Epsilonproteobacteria</taxon>
        <taxon>Campylobacterales</taxon>
        <taxon>Campylobacteraceae</taxon>
        <taxon>Campylobacter</taxon>
    </lineage>
</organism>
<accession>A0A7M1MG79</accession>
<proteinExistence type="predicted"/>
<name>A0A7M1MG79_CAMLA</name>
<sequence length="173" mass="20984">MADLNIIKNKYKNYMDSLKNTSFDKENHKYLCYKENEVINFEKLSEELNRINKFKGKKTVDALILNYHDVYFIEFKNQKQKDIDKLEIIQKFTDSLKLFKKLCEENNIPLKRCAIFLYCIMKDSKKYIYKRRQIGFEIEHAIKSDDYLSKFKVKCAPKECFLFIYKQIFNEIC</sequence>
<evidence type="ECO:0000313" key="2">
    <source>
        <dbReference type="Proteomes" id="UP000594890"/>
    </source>
</evidence>
<dbReference type="AlphaFoldDB" id="A0A7M1MG79"/>
<dbReference type="Proteomes" id="UP000594890">
    <property type="component" value="Chromosome"/>
</dbReference>
<dbReference type="EMBL" id="CP063088">
    <property type="protein sequence ID" value="QOQ99959.1"/>
    <property type="molecule type" value="Genomic_DNA"/>
</dbReference>
<evidence type="ECO:0000313" key="1">
    <source>
        <dbReference type="EMBL" id="QOQ99959.1"/>
    </source>
</evidence>
<reference evidence="1 2" key="1">
    <citation type="submission" date="2020-10" db="EMBL/GenBank/DDBJ databases">
        <title>Campylobacter and Helicobacter PacBio genomes.</title>
        <authorList>
            <person name="Lane C."/>
        </authorList>
    </citation>
    <scope>NUCLEOTIDE SEQUENCE [LARGE SCALE GENOMIC DNA]</scope>
    <source>
        <strain evidence="1 2">2014D-0218</strain>
    </source>
</reference>
<gene>
    <name evidence="1" type="ORF">HW242_01565</name>
</gene>
<protein>
    <submittedName>
        <fullName evidence="1">Uncharacterized protein</fullName>
    </submittedName>
</protein>